<dbReference type="Proteomes" id="UP000094801">
    <property type="component" value="Unassembled WGS sequence"/>
</dbReference>
<feature type="compositionally biased region" description="Acidic residues" evidence="1">
    <location>
        <begin position="495"/>
        <end position="508"/>
    </location>
</feature>
<name>A0A1E4SUR2_9ASCO</name>
<reference evidence="3" key="1">
    <citation type="submission" date="2016-04" db="EMBL/GenBank/DDBJ databases">
        <title>Comparative genomics of biotechnologically important yeasts.</title>
        <authorList>
            <consortium name="DOE Joint Genome Institute"/>
            <person name="Riley R."/>
            <person name="Haridas S."/>
            <person name="Wolfe K.H."/>
            <person name="Lopes M.R."/>
            <person name="Hittinger C.T."/>
            <person name="Goker M."/>
            <person name="Salamov A."/>
            <person name="Wisecaver J."/>
            <person name="Long T.M."/>
            <person name="Aerts A.L."/>
            <person name="Barry K."/>
            <person name="Choi C."/>
            <person name="Clum A."/>
            <person name="Coughlan A.Y."/>
            <person name="Deshpande S."/>
            <person name="Douglass A.P."/>
            <person name="Hanson S.J."/>
            <person name="Klenk H.-P."/>
            <person name="Labutti K."/>
            <person name="Lapidus A."/>
            <person name="Lindquist E."/>
            <person name="Lipzen A."/>
            <person name="Meier-Kolthoff J.P."/>
            <person name="Ohm R.A."/>
            <person name="Otillar R.P."/>
            <person name="Pangilinan J."/>
            <person name="Peng Y."/>
            <person name="Rokas A."/>
            <person name="Rosa C.A."/>
            <person name="Scheuner C."/>
            <person name="Sibirny A.A."/>
            <person name="Slot J.C."/>
            <person name="Stielow J.B."/>
            <person name="Sun H."/>
            <person name="Kurtzman C.P."/>
            <person name="Blackwell M."/>
            <person name="Grigoriev I.V."/>
            <person name="Jeffries T.W."/>
        </authorList>
    </citation>
    <scope>NUCLEOTIDE SEQUENCE [LARGE SCALE GENOMIC DNA]</scope>
    <source>
        <strain evidence="3">NRRL YB-2248</strain>
    </source>
</reference>
<feature type="compositionally biased region" description="Polar residues" evidence="1">
    <location>
        <begin position="327"/>
        <end position="339"/>
    </location>
</feature>
<feature type="compositionally biased region" description="Polar residues" evidence="1">
    <location>
        <begin position="521"/>
        <end position="544"/>
    </location>
</feature>
<dbReference type="InterPro" id="IPR029033">
    <property type="entry name" value="His_PPase_superfam"/>
</dbReference>
<evidence type="ECO:0000313" key="2">
    <source>
        <dbReference type="EMBL" id="ODV83260.1"/>
    </source>
</evidence>
<evidence type="ECO:0000313" key="3">
    <source>
        <dbReference type="Proteomes" id="UP000094801"/>
    </source>
</evidence>
<dbReference type="Gene3D" id="3.40.50.1240">
    <property type="entry name" value="Phosphoglycerate mutase-like"/>
    <property type="match status" value="1"/>
</dbReference>
<dbReference type="PANTHER" id="PTHR16469">
    <property type="entry name" value="UBIQUITIN-ASSOCIATED AND SH3 DOMAIN-CONTAINING BA-RELATED"/>
    <property type="match status" value="1"/>
</dbReference>
<dbReference type="SUPFAM" id="SSF53254">
    <property type="entry name" value="Phosphoglycerate mutase-like"/>
    <property type="match status" value="1"/>
</dbReference>
<feature type="region of interest" description="Disordered" evidence="1">
    <location>
        <begin position="604"/>
        <end position="628"/>
    </location>
</feature>
<feature type="region of interest" description="Disordered" evidence="1">
    <location>
        <begin position="489"/>
        <end position="548"/>
    </location>
</feature>
<dbReference type="AlphaFoldDB" id="A0A1E4SUR2"/>
<protein>
    <submittedName>
        <fullName evidence="2">Uncharacterized protein</fullName>
    </submittedName>
</protein>
<accession>A0A1E4SUR2</accession>
<dbReference type="InterPro" id="IPR051710">
    <property type="entry name" value="Phosphatase_SH3-domain"/>
</dbReference>
<dbReference type="PANTHER" id="PTHR16469:SF27">
    <property type="entry name" value="UBIQUITIN-ASSOCIATED AND SH3 DOMAIN-CONTAINING BA-RELATED"/>
    <property type="match status" value="1"/>
</dbReference>
<proteinExistence type="predicted"/>
<sequence length="715" mass="80607">MHIVLIRHASRIDKSDTAFQNHGGSPSDQVDLNSSRWLSTYDPPLNASLASDQMDIAFKKLSTHLTLSNVPSSTPNIIFHSSPYNRCIQTTELLLSHIMMSMNDPAKGPVTPPSSLKKLFKLRIDQALSEWLSENFNMNYLPPNDDGYSMISNINAYLNPQGSVEEEGPFTEQSRQQLSEIKDQVWMYNRLGHCGEYGESPKDFKKRCFDYLISLLQFYNQKQTFEQDKGKVIFIVSHGAVISTLLQILINKPIFNDIPLCTPIYLKQSDIKRSVFNLMDYDFNLSSILSMRNDKELYNLLGSDIDFSLMDYDSIFSEFEPSIQTSIQSQYMKNSSTKQSGRKRSNTYNAEIKKSRDEEEERSSLRQTRSSKQLHLMDKDTNEKKVIDLAKLESYFAGYSDSDEEESISDVENGQLSIQEIKDLNSKSNEQPLVTIQPPNNIFPHADKKSKKQEIFIEAKRALMQSSSAALSKIPATKGKISQFLFRSNKSEPSFEGEEEAESSDETNSDSSDGAPFLTFGRSSNSIVDGSSNADNAQSTTPNSAGGYIVGTFSKTPFGSGLSKQENLPLQNKNGLESKKSSFLDSLGILKSKSITLISTMSNETIKTRSSEPDDDEQNDRIQETPLINDSVSSYLPDFTLDRNKRRKSKLYNESSLLTHDNDDQRSSIGDTDSLHEKSRDILKNILFNNHSNNSFQSSDDEISWFGGNFQRQAV</sequence>
<dbReference type="EMBL" id="KV453866">
    <property type="protein sequence ID" value="ODV83260.1"/>
    <property type="molecule type" value="Genomic_DNA"/>
</dbReference>
<organism evidence="2 3">
    <name type="scientific">[Candida] arabinofermentans NRRL YB-2248</name>
    <dbReference type="NCBI Taxonomy" id="983967"/>
    <lineage>
        <taxon>Eukaryota</taxon>
        <taxon>Fungi</taxon>
        <taxon>Dikarya</taxon>
        <taxon>Ascomycota</taxon>
        <taxon>Saccharomycotina</taxon>
        <taxon>Pichiomycetes</taxon>
        <taxon>Pichiales</taxon>
        <taxon>Pichiaceae</taxon>
        <taxon>Ogataea</taxon>
        <taxon>Ogataea/Candida clade</taxon>
    </lineage>
</organism>
<evidence type="ECO:0000256" key="1">
    <source>
        <dbReference type="SAM" id="MobiDB-lite"/>
    </source>
</evidence>
<feature type="region of interest" description="Disordered" evidence="1">
    <location>
        <begin position="327"/>
        <end position="377"/>
    </location>
</feature>
<gene>
    <name evidence="2" type="ORF">CANARDRAFT_177897</name>
</gene>
<dbReference type="OrthoDB" id="3898179at2759"/>
<keyword evidence="3" id="KW-1185">Reference proteome</keyword>